<sequence length="76" mass="8549">MRFSFPITTSFISLQSNIFNMRFAAYIVTLLVAICALFADTHALPKHRLRLPGGGPGYGPFNPRLPWPIPLPNRDH</sequence>
<keyword evidence="2" id="KW-1185">Reference proteome</keyword>
<dbReference type="RefSeq" id="XP_025074442.1">
    <property type="nucleotide sequence ID" value="XM_025218657.1"/>
</dbReference>
<dbReference type="GeneID" id="112552750"/>
<accession>A0A8N1S8J3</accession>
<evidence type="ECO:0000313" key="2">
    <source>
        <dbReference type="Proteomes" id="UP000504615"/>
    </source>
</evidence>
<dbReference type="AlphaFoldDB" id="A0A8N1S8J3"/>
<evidence type="ECO:0000256" key="1">
    <source>
        <dbReference type="SAM" id="Phobius"/>
    </source>
</evidence>
<keyword evidence="1" id="KW-1133">Transmembrane helix</keyword>
<organism evidence="2 3">
    <name type="scientific">Pogonomyrmex barbatus</name>
    <name type="common">red harvester ant</name>
    <dbReference type="NCBI Taxonomy" id="144034"/>
    <lineage>
        <taxon>Eukaryota</taxon>
        <taxon>Metazoa</taxon>
        <taxon>Ecdysozoa</taxon>
        <taxon>Arthropoda</taxon>
        <taxon>Hexapoda</taxon>
        <taxon>Insecta</taxon>
        <taxon>Pterygota</taxon>
        <taxon>Neoptera</taxon>
        <taxon>Endopterygota</taxon>
        <taxon>Hymenoptera</taxon>
        <taxon>Apocrita</taxon>
        <taxon>Aculeata</taxon>
        <taxon>Formicoidea</taxon>
        <taxon>Formicidae</taxon>
        <taxon>Myrmicinae</taxon>
        <taxon>Pogonomyrmex</taxon>
    </lineage>
</organism>
<dbReference type="OrthoDB" id="7521899at2759"/>
<name>A0A8N1S8J3_9HYME</name>
<protein>
    <submittedName>
        <fullName evidence="3">Uncharacterized protein LOC112552750</fullName>
    </submittedName>
</protein>
<evidence type="ECO:0000313" key="3">
    <source>
        <dbReference type="RefSeq" id="XP_025074442.1"/>
    </source>
</evidence>
<feature type="transmembrane region" description="Helical" evidence="1">
    <location>
        <begin position="23"/>
        <end position="41"/>
    </location>
</feature>
<proteinExistence type="predicted"/>
<keyword evidence="1" id="KW-0472">Membrane</keyword>
<gene>
    <name evidence="3" type="primary">LOC112552750</name>
</gene>
<dbReference type="Proteomes" id="UP000504615">
    <property type="component" value="Unplaced"/>
</dbReference>
<keyword evidence="1" id="KW-0812">Transmembrane</keyword>
<reference evidence="3" key="1">
    <citation type="submission" date="2025-08" db="UniProtKB">
        <authorList>
            <consortium name="RefSeq"/>
        </authorList>
    </citation>
    <scope>IDENTIFICATION</scope>
</reference>